<dbReference type="InterPro" id="IPR012675">
    <property type="entry name" value="Beta-grasp_dom_sf"/>
</dbReference>
<sequence length="73" mass="7916">MIKVEFLGPIGEETLEIKAKTLQDVANQLQQIDSISVWLDKCAVAVNDQMTNDLSMVLESGDRVSILPPVCGG</sequence>
<dbReference type="SUPFAM" id="SSF54285">
    <property type="entry name" value="MoaD/ThiS"/>
    <property type="match status" value="1"/>
</dbReference>
<dbReference type="Pfam" id="PF02597">
    <property type="entry name" value="ThiS"/>
    <property type="match status" value="1"/>
</dbReference>
<dbReference type="Gene3D" id="3.10.20.30">
    <property type="match status" value="1"/>
</dbReference>
<dbReference type="InterPro" id="IPR003749">
    <property type="entry name" value="ThiS/MoaD-like"/>
</dbReference>
<dbReference type="AlphaFoldDB" id="A0A1W1CRE4"/>
<evidence type="ECO:0000313" key="1">
    <source>
        <dbReference type="EMBL" id="SFV68460.1"/>
    </source>
</evidence>
<proteinExistence type="predicted"/>
<accession>A0A1W1CRE4</accession>
<organism evidence="1">
    <name type="scientific">hydrothermal vent metagenome</name>
    <dbReference type="NCBI Taxonomy" id="652676"/>
    <lineage>
        <taxon>unclassified sequences</taxon>
        <taxon>metagenomes</taxon>
        <taxon>ecological metagenomes</taxon>
    </lineage>
</organism>
<protein>
    <submittedName>
        <fullName evidence="1">Molybdenum cofactor biosynthesis protein MoaD</fullName>
    </submittedName>
</protein>
<name>A0A1W1CRE4_9ZZZZ</name>
<dbReference type="EMBL" id="FPHN01000248">
    <property type="protein sequence ID" value="SFV68460.1"/>
    <property type="molecule type" value="Genomic_DNA"/>
</dbReference>
<reference evidence="1" key="1">
    <citation type="submission" date="2016-10" db="EMBL/GenBank/DDBJ databases">
        <authorList>
            <person name="de Groot N.N."/>
        </authorList>
    </citation>
    <scope>NUCLEOTIDE SEQUENCE</scope>
</reference>
<dbReference type="InterPro" id="IPR016155">
    <property type="entry name" value="Mopterin_synth/thiamin_S_b"/>
</dbReference>
<gene>
    <name evidence="1" type="ORF">MNB_SV-14-299</name>
</gene>